<dbReference type="PROSITE" id="PS51257">
    <property type="entry name" value="PROKAR_LIPOPROTEIN"/>
    <property type="match status" value="1"/>
</dbReference>
<accession>A0A7M3SVT6</accession>
<feature type="compositionally biased region" description="Basic and acidic residues" evidence="1">
    <location>
        <begin position="34"/>
        <end position="62"/>
    </location>
</feature>
<proteinExistence type="predicted"/>
<name>A0A7M3SVT6_9MICC</name>
<evidence type="ECO:0000313" key="4">
    <source>
        <dbReference type="Proteomes" id="UP000462152"/>
    </source>
</evidence>
<dbReference type="OrthoDB" id="4428031at2"/>
<comment type="caution">
    <text evidence="3">The sequence shown here is derived from an EMBL/GenBank/DDBJ whole genome shotgun (WGS) entry which is preliminary data.</text>
</comment>
<dbReference type="EMBL" id="WOGT01000010">
    <property type="protein sequence ID" value="MUN55901.1"/>
    <property type="molecule type" value="Genomic_DNA"/>
</dbReference>
<gene>
    <name evidence="3" type="ORF">GMA10_11900</name>
</gene>
<reference evidence="3 4" key="1">
    <citation type="submission" date="2019-12" db="EMBL/GenBank/DDBJ databases">
        <authorList>
            <person name="Li J."/>
            <person name="Shi Y."/>
            <person name="Xu G."/>
            <person name="Xiao D."/>
            <person name="Ran X."/>
        </authorList>
    </citation>
    <scope>NUCLEOTIDE SEQUENCE [LARGE SCALE GENOMIC DNA]</scope>
    <source>
        <strain evidence="3 4">JCM 15915</strain>
    </source>
</reference>
<dbReference type="Pfam" id="PF26526">
    <property type="entry name" value="DUF8175"/>
    <property type="match status" value="1"/>
</dbReference>
<feature type="region of interest" description="Disordered" evidence="1">
    <location>
        <begin position="29"/>
        <end position="82"/>
    </location>
</feature>
<evidence type="ECO:0000259" key="2">
    <source>
        <dbReference type="Pfam" id="PF26526"/>
    </source>
</evidence>
<feature type="region of interest" description="Disordered" evidence="1">
    <location>
        <begin position="205"/>
        <end position="233"/>
    </location>
</feature>
<protein>
    <recommendedName>
        <fullName evidence="2">DUF8175 domain-containing protein</fullName>
    </recommendedName>
</protein>
<dbReference type="InterPro" id="IPR058488">
    <property type="entry name" value="DUF8175"/>
</dbReference>
<dbReference type="RefSeq" id="WP_129316268.1">
    <property type="nucleotide sequence ID" value="NZ_CP197643.1"/>
</dbReference>
<evidence type="ECO:0000256" key="1">
    <source>
        <dbReference type="SAM" id="MobiDB-lite"/>
    </source>
</evidence>
<evidence type="ECO:0000313" key="3">
    <source>
        <dbReference type="EMBL" id="MUN55901.1"/>
    </source>
</evidence>
<dbReference type="Proteomes" id="UP000462152">
    <property type="component" value="Unassembled WGS sequence"/>
</dbReference>
<sequence>MSRLNHASRAIGLGAIGVLTLAGCGMGGSNNAGDSKEKTSICKEDASDKTTLDSAPKTDWKDGLNGLKVPTSDKFGPEKVDDDKVPSCFSHSPEGALFAAANYSLPVVSQDYGLMTKIIRKQAIANDSRDKVADRFEEEGQSASSSSQAENLKVAGFKLGDYTKDKAAVKILVSAYDGAGYGELTFTVQWKDDDWRFDADADTEDMSFKQVEGPDGYTKWGPSQDDGSSSKGS</sequence>
<keyword evidence="4" id="KW-1185">Reference proteome</keyword>
<feature type="domain" description="DUF8175" evidence="2">
    <location>
        <begin position="35"/>
        <end position="218"/>
    </location>
</feature>
<organism evidence="3 4">
    <name type="scientific">Rothia koreensis</name>
    <dbReference type="NCBI Taxonomy" id="592378"/>
    <lineage>
        <taxon>Bacteria</taxon>
        <taxon>Bacillati</taxon>
        <taxon>Actinomycetota</taxon>
        <taxon>Actinomycetes</taxon>
        <taxon>Micrococcales</taxon>
        <taxon>Micrococcaceae</taxon>
        <taxon>Rothia</taxon>
    </lineage>
</organism>
<dbReference type="AlphaFoldDB" id="A0A7M3SVT6"/>